<dbReference type="GeneID" id="1442784"/>
<dbReference type="NCBIfam" id="TIGR01549">
    <property type="entry name" value="HAD-SF-IA-v1"/>
    <property type="match status" value="1"/>
</dbReference>
<dbReference type="SFLD" id="SFLDS00003">
    <property type="entry name" value="Haloacid_Dehalogenase"/>
    <property type="match status" value="1"/>
</dbReference>
<proteinExistence type="inferred from homology"/>
<dbReference type="GO" id="GO:0046872">
    <property type="term" value="F:metal ion binding"/>
    <property type="evidence" value="ECO:0007669"/>
    <property type="project" value="UniProtKB-KW"/>
</dbReference>
<sequence length="217" mass="25025">MVKAVLFDIDGTLLSEKPLIMFILPQVYDELANKLNISRMEARRIFLSEIEKRKGKYEWHDWNFFFRLFSLPFKYEDFIMKYPTKIEVFPGVVEVLKYLKERGYRLGIVTSGPRYQVLKLKVSGIYRYFDVVVTRDDVGSIKPEPRIFLAALEKLKISPKDAVMVGDSLEQDILGAKGVGMKSVWINVGGENGYNLPDFEISSILQLPEVIEDESDI</sequence>
<dbReference type="Gene3D" id="1.10.150.520">
    <property type="match status" value="1"/>
</dbReference>
<dbReference type="SUPFAM" id="SSF56784">
    <property type="entry name" value="HAD-like"/>
    <property type="match status" value="1"/>
</dbReference>
<dbReference type="EMBL" id="DUJN01000007">
    <property type="protein sequence ID" value="HII61692.1"/>
    <property type="molecule type" value="Genomic_DNA"/>
</dbReference>
<dbReference type="InterPro" id="IPR011950">
    <property type="entry name" value="HAD-SF_hydro_IA_CTE7"/>
</dbReference>
<dbReference type="Pfam" id="PF00702">
    <property type="entry name" value="Hydrolase"/>
    <property type="match status" value="1"/>
</dbReference>
<dbReference type="SFLD" id="SFLDG01129">
    <property type="entry name" value="C1.5:_HAD__Beta-PGM__Phosphata"/>
    <property type="match status" value="1"/>
</dbReference>
<dbReference type="PROSITE" id="PS01228">
    <property type="entry name" value="COF_1"/>
    <property type="match status" value="1"/>
</dbReference>
<evidence type="ECO:0000313" key="8">
    <source>
        <dbReference type="EMBL" id="HII61692.1"/>
    </source>
</evidence>
<evidence type="ECO:0000256" key="3">
    <source>
        <dbReference type="ARBA" id="ARBA00007958"/>
    </source>
</evidence>
<dbReference type="NCBIfam" id="TIGR02253">
    <property type="entry name" value="CTE7"/>
    <property type="match status" value="1"/>
</dbReference>
<dbReference type="InterPro" id="IPR036412">
    <property type="entry name" value="HAD-like_sf"/>
</dbReference>
<evidence type="ECO:0000313" key="9">
    <source>
        <dbReference type="Proteomes" id="UP000617544"/>
    </source>
</evidence>
<evidence type="ECO:0000256" key="5">
    <source>
        <dbReference type="ARBA" id="ARBA00022723"/>
    </source>
</evidence>
<organism evidence="8 9">
    <name type="scientific">Pyrococcus horikoshii</name>
    <dbReference type="NCBI Taxonomy" id="53953"/>
    <lineage>
        <taxon>Archaea</taxon>
        <taxon>Methanobacteriati</taxon>
        <taxon>Methanobacteriota</taxon>
        <taxon>Thermococci</taxon>
        <taxon>Thermococcales</taxon>
        <taxon>Thermococcaceae</taxon>
        <taxon>Pyrococcus</taxon>
    </lineage>
</organism>
<dbReference type="InterPro" id="IPR051400">
    <property type="entry name" value="HAD-like_hydrolase"/>
</dbReference>
<evidence type="ECO:0000256" key="1">
    <source>
        <dbReference type="ARBA" id="ARBA00001946"/>
    </source>
</evidence>
<comment type="cofactor">
    <cofactor evidence="1">
        <name>Mg(2+)</name>
        <dbReference type="ChEBI" id="CHEBI:18420"/>
    </cofactor>
</comment>
<dbReference type="OMA" id="DWNFFFR"/>
<keyword evidence="7" id="KW-0460">Magnesium</keyword>
<evidence type="ECO:0000256" key="7">
    <source>
        <dbReference type="ARBA" id="ARBA00022842"/>
    </source>
</evidence>
<dbReference type="InterPro" id="IPR006439">
    <property type="entry name" value="HAD-SF_hydro_IA"/>
</dbReference>
<dbReference type="Gene3D" id="3.40.50.1000">
    <property type="entry name" value="HAD superfamily/HAD-like"/>
    <property type="match status" value="1"/>
</dbReference>
<dbReference type="PANTHER" id="PTHR46470:SF2">
    <property type="entry name" value="GLYCERALDEHYDE 3-PHOSPHATE PHOSPHATASE"/>
    <property type="match status" value="1"/>
</dbReference>
<dbReference type="PRINTS" id="PR00413">
    <property type="entry name" value="HADHALOGNASE"/>
</dbReference>
<dbReference type="Proteomes" id="UP000617544">
    <property type="component" value="Unassembled WGS sequence"/>
</dbReference>
<keyword evidence="5" id="KW-0479">Metal-binding</keyword>
<dbReference type="GO" id="GO:0016791">
    <property type="term" value="F:phosphatase activity"/>
    <property type="evidence" value="ECO:0007669"/>
    <property type="project" value="TreeGrafter"/>
</dbReference>
<dbReference type="GO" id="GO:0044281">
    <property type="term" value="P:small molecule metabolic process"/>
    <property type="evidence" value="ECO:0007669"/>
    <property type="project" value="UniProtKB-ARBA"/>
</dbReference>
<evidence type="ECO:0000256" key="2">
    <source>
        <dbReference type="ARBA" id="ARBA00003513"/>
    </source>
</evidence>
<protein>
    <recommendedName>
        <fullName evidence="4">Glyceraldehyde 3-phosphate phosphatase</fullName>
    </recommendedName>
</protein>
<dbReference type="AlphaFoldDB" id="A0A832SNL6"/>
<dbReference type="NCBIfam" id="TIGR01509">
    <property type="entry name" value="HAD-SF-IA-v3"/>
    <property type="match status" value="1"/>
</dbReference>
<name>A0A832SNL6_PYRHR</name>
<dbReference type="SFLD" id="SFLDG01135">
    <property type="entry name" value="C1.5.6:_HAD__Beta-PGM__Phospha"/>
    <property type="match status" value="1"/>
</dbReference>
<gene>
    <name evidence="8" type="ORF">HA331_08140</name>
</gene>
<comment type="similarity">
    <text evidence="3">Belongs to the HAD-like hydrolase superfamily.</text>
</comment>
<dbReference type="InterPro" id="IPR006549">
    <property type="entry name" value="HAD-SF_hydro_IIIA"/>
</dbReference>
<accession>A0A832SNL6</accession>
<comment type="caution">
    <text evidence="8">The sequence shown here is derived from an EMBL/GenBank/DDBJ whole genome shotgun (WGS) entry which is preliminary data.</text>
</comment>
<comment type="function">
    <text evidence="2">Catalyzes the dephosphorylation of D,L-glyceraldehyde 3-phosphate in vitro.</text>
</comment>
<dbReference type="RefSeq" id="WP_010886002.1">
    <property type="nucleotide sequence ID" value="NZ_DUJN01000007.1"/>
</dbReference>
<keyword evidence="6 8" id="KW-0378">Hydrolase</keyword>
<reference evidence="8" key="1">
    <citation type="journal article" date="2020" name="bioRxiv">
        <title>A rank-normalized archaeal taxonomy based on genome phylogeny resolves widespread incomplete and uneven classifications.</title>
        <authorList>
            <person name="Rinke C."/>
            <person name="Chuvochina M."/>
            <person name="Mussig A.J."/>
            <person name="Chaumeil P.-A."/>
            <person name="Waite D.W."/>
            <person name="Whitman W.B."/>
            <person name="Parks D.H."/>
            <person name="Hugenholtz P."/>
        </authorList>
    </citation>
    <scope>NUCLEOTIDE SEQUENCE</scope>
    <source>
        <strain evidence="8">UBA8834</strain>
    </source>
</reference>
<dbReference type="NCBIfam" id="TIGR01662">
    <property type="entry name" value="HAD-SF-IIIA"/>
    <property type="match status" value="1"/>
</dbReference>
<dbReference type="SMR" id="A0A832SNL6"/>
<dbReference type="InterPro" id="IPR023214">
    <property type="entry name" value="HAD_sf"/>
</dbReference>
<evidence type="ECO:0000256" key="6">
    <source>
        <dbReference type="ARBA" id="ARBA00022801"/>
    </source>
</evidence>
<evidence type="ECO:0000256" key="4">
    <source>
        <dbReference type="ARBA" id="ARBA00019531"/>
    </source>
</evidence>
<dbReference type="PANTHER" id="PTHR46470">
    <property type="entry name" value="N-ACYLNEURAMINATE-9-PHOSPHATASE"/>
    <property type="match status" value="1"/>
</dbReference>